<gene>
    <name evidence="1" type="ORF">ACFPN2_08490</name>
</gene>
<accession>A0ABV8SRM4</accession>
<comment type="caution">
    <text evidence="1">The sequence shown here is derived from an EMBL/GenBank/DDBJ whole genome shotgun (WGS) entry which is preliminary data.</text>
</comment>
<reference evidence="2" key="1">
    <citation type="journal article" date="2019" name="Int. J. Syst. Evol. Microbiol.">
        <title>The Global Catalogue of Microorganisms (GCM) 10K type strain sequencing project: providing services to taxonomists for standard genome sequencing and annotation.</title>
        <authorList>
            <consortium name="The Broad Institute Genomics Platform"/>
            <consortium name="The Broad Institute Genome Sequencing Center for Infectious Disease"/>
            <person name="Wu L."/>
            <person name="Ma J."/>
        </authorList>
    </citation>
    <scope>NUCLEOTIDE SEQUENCE [LARGE SCALE GENOMIC DNA]</scope>
    <source>
        <strain evidence="2">CGMCC 1.10759</strain>
    </source>
</reference>
<name>A0ABV8SRM4_9GAMM</name>
<dbReference type="EMBL" id="JBHSDU010000003">
    <property type="protein sequence ID" value="MFC4309114.1"/>
    <property type="molecule type" value="Genomic_DNA"/>
</dbReference>
<keyword evidence="2" id="KW-1185">Reference proteome</keyword>
<dbReference type="InterPro" id="IPR033889">
    <property type="entry name" value="LanC"/>
</dbReference>
<dbReference type="CDD" id="cd04793">
    <property type="entry name" value="LanC"/>
    <property type="match status" value="1"/>
</dbReference>
<dbReference type="SUPFAM" id="SSF158745">
    <property type="entry name" value="LanC-like"/>
    <property type="match status" value="1"/>
</dbReference>
<protein>
    <submittedName>
        <fullName evidence="1">Lanthionine synthetase C family protein</fullName>
    </submittedName>
</protein>
<dbReference type="PRINTS" id="PR01955">
    <property type="entry name" value="LANCFRANKIA"/>
</dbReference>
<dbReference type="Proteomes" id="UP001595904">
    <property type="component" value="Unassembled WGS sequence"/>
</dbReference>
<organism evidence="1 2">
    <name type="scientific">Steroidobacter flavus</name>
    <dbReference type="NCBI Taxonomy" id="1842136"/>
    <lineage>
        <taxon>Bacteria</taxon>
        <taxon>Pseudomonadati</taxon>
        <taxon>Pseudomonadota</taxon>
        <taxon>Gammaproteobacteria</taxon>
        <taxon>Steroidobacterales</taxon>
        <taxon>Steroidobacteraceae</taxon>
        <taxon>Steroidobacter</taxon>
    </lineage>
</organism>
<evidence type="ECO:0000313" key="1">
    <source>
        <dbReference type="EMBL" id="MFC4309114.1"/>
    </source>
</evidence>
<dbReference type="InterPro" id="IPR007822">
    <property type="entry name" value="LANC-like"/>
</dbReference>
<dbReference type="Gene3D" id="1.50.10.20">
    <property type="match status" value="1"/>
</dbReference>
<dbReference type="RefSeq" id="WP_380596177.1">
    <property type="nucleotide sequence ID" value="NZ_JBHSDU010000003.1"/>
</dbReference>
<sequence length="422" mass="45813">MNLKTWIPTLDESLARAAREALFEIARSLPAPGDEHTIASLGNGEAGFALFHAYLAESGLLNSQRAEQHRELMLAHLQAAVSKLGDLGGRFDLFSGFMGISWAANHLHSLNWLDDIDDLCDVSDRAALDVLNEQGDEMLCELVSGLSGIGLYGLARRHRPLGAEIVQRARRALEVTAVCADGRRTWFHAPERMSAISVNSHPEGCFNLGLSHGVPGALVFLSRAGASELAAEATEWLLLQRRNFRNGSRFGYTFTDDPMREPDGARLAWCYGDLSVSVALLSTARHAGRLDWEAEAIDLALNAAKRPMESSGVVDAGFCHGAIGNAHIFMKLHAATGEPTLLEAAHRWLGEGLKMRVPGQGRAGFMAYCPLLPNEPERALWQPSASLIDGTCGIGLMLIGMLALMQPAWDEVFMLDIPAKVQ</sequence>
<evidence type="ECO:0000313" key="2">
    <source>
        <dbReference type="Proteomes" id="UP001595904"/>
    </source>
</evidence>
<dbReference type="PRINTS" id="PR01950">
    <property type="entry name" value="LANCSUPER"/>
</dbReference>
<dbReference type="SMART" id="SM01260">
    <property type="entry name" value="LANC_like"/>
    <property type="match status" value="1"/>
</dbReference>
<proteinExistence type="predicted"/>
<dbReference type="Pfam" id="PF05147">
    <property type="entry name" value="LANC_like"/>
    <property type="match status" value="1"/>
</dbReference>